<dbReference type="SMART" id="SM00852">
    <property type="entry name" value="MoCF_biosynth"/>
    <property type="match status" value="1"/>
</dbReference>
<feature type="compositionally biased region" description="Polar residues" evidence="7">
    <location>
        <begin position="164"/>
        <end position="174"/>
    </location>
</feature>
<dbReference type="Gene3D" id="3.40.980.10">
    <property type="entry name" value="MoaB/Mog-like domain"/>
    <property type="match status" value="1"/>
</dbReference>
<dbReference type="EMBL" id="WEGI01000011">
    <property type="protein sequence ID" value="MQY29460.1"/>
    <property type="molecule type" value="Genomic_DNA"/>
</dbReference>
<evidence type="ECO:0000256" key="5">
    <source>
        <dbReference type="ARBA" id="ARBA00023239"/>
    </source>
</evidence>
<keyword evidence="5 6" id="KW-0456">Lyase</keyword>
<proteinExistence type="inferred from homology"/>
<dbReference type="Gene3D" id="3.30.70.640">
    <property type="entry name" value="Molybdopterin cofactor biosynthesis C (MoaC) domain"/>
    <property type="match status" value="1"/>
</dbReference>
<evidence type="ECO:0000259" key="8">
    <source>
        <dbReference type="SMART" id="SM00852"/>
    </source>
</evidence>
<dbReference type="CDD" id="cd01420">
    <property type="entry name" value="MoaC_PE"/>
    <property type="match status" value="1"/>
</dbReference>
<feature type="compositionally biased region" description="Basic and acidic residues" evidence="7">
    <location>
        <begin position="212"/>
        <end position="229"/>
    </location>
</feature>
<dbReference type="NCBIfam" id="NF006870">
    <property type="entry name" value="PRK09364.1"/>
    <property type="match status" value="1"/>
</dbReference>
<evidence type="ECO:0000256" key="1">
    <source>
        <dbReference type="ARBA" id="ARBA00001637"/>
    </source>
</evidence>
<dbReference type="InterPro" id="IPR001453">
    <property type="entry name" value="MoaB/Mog_dom"/>
</dbReference>
<evidence type="ECO:0000256" key="2">
    <source>
        <dbReference type="ARBA" id="ARBA00005046"/>
    </source>
</evidence>
<dbReference type="InterPro" id="IPR008284">
    <property type="entry name" value="MoCF_biosynth_CS"/>
</dbReference>
<comment type="subunit">
    <text evidence="6">Homohexamer; trimer of dimers.</text>
</comment>
<dbReference type="InterPro" id="IPR002820">
    <property type="entry name" value="Mopterin_CF_biosynth-C_dom"/>
</dbReference>
<dbReference type="NCBIfam" id="TIGR00581">
    <property type="entry name" value="moaC"/>
    <property type="match status" value="1"/>
</dbReference>
<dbReference type="OrthoDB" id="9794429at2"/>
<dbReference type="UniPathway" id="UPA00344"/>
<reference evidence="9 10" key="1">
    <citation type="submission" date="2019-10" db="EMBL/GenBank/DDBJ databases">
        <title>Nocardia macrotermitis sp. nov. and Nocardia aurantia sp. nov., isolated from the gut of fungus growing-termite Macrotermes natalensis.</title>
        <authorList>
            <person name="Benndorf R."/>
            <person name="Schwitalla J."/>
            <person name="Martin K."/>
            <person name="De Beer W."/>
            <person name="Kaster A.-K."/>
            <person name="Vollmers J."/>
            <person name="Poulsen M."/>
            <person name="Beemelmanns C."/>
        </authorList>
    </citation>
    <scope>NUCLEOTIDE SEQUENCE [LARGE SCALE GENOMIC DNA]</scope>
    <source>
        <strain evidence="9 10">RB56</strain>
    </source>
</reference>
<dbReference type="GO" id="GO:0061799">
    <property type="term" value="F:cyclic pyranopterin monophosphate synthase activity"/>
    <property type="evidence" value="ECO:0007669"/>
    <property type="project" value="UniProtKB-UniRule"/>
</dbReference>
<name>A0A7K0DUL0_9NOCA</name>
<feature type="active site" evidence="6">
    <location>
        <position position="132"/>
    </location>
</feature>
<protein>
    <recommendedName>
        <fullName evidence="3 6">Cyclic pyranopterin monophosphate synthase</fullName>
        <ecNumber evidence="3 6">4.6.1.17</ecNumber>
    </recommendedName>
    <alternativeName>
        <fullName evidence="6">Molybdenum cofactor biosynthesis protein C</fullName>
    </alternativeName>
</protein>
<dbReference type="CDD" id="cd00886">
    <property type="entry name" value="MogA_MoaB"/>
    <property type="match status" value="1"/>
</dbReference>
<evidence type="ECO:0000256" key="7">
    <source>
        <dbReference type="SAM" id="MobiDB-lite"/>
    </source>
</evidence>
<evidence type="ECO:0000313" key="9">
    <source>
        <dbReference type="EMBL" id="MQY29460.1"/>
    </source>
</evidence>
<evidence type="ECO:0000256" key="6">
    <source>
        <dbReference type="HAMAP-Rule" id="MF_01224"/>
    </source>
</evidence>
<dbReference type="Proteomes" id="UP000431401">
    <property type="component" value="Unassembled WGS sequence"/>
</dbReference>
<dbReference type="EC" id="4.6.1.17" evidence="3 6"/>
<dbReference type="InterPro" id="IPR023045">
    <property type="entry name" value="MoaC"/>
</dbReference>
<dbReference type="Pfam" id="PF00994">
    <property type="entry name" value="MoCF_biosynth"/>
    <property type="match status" value="1"/>
</dbReference>
<dbReference type="HAMAP" id="MF_01224_B">
    <property type="entry name" value="MoaC_B"/>
    <property type="match status" value="1"/>
</dbReference>
<sequence>MSEQTGDPRLSHVDSEGRARMVDVSAKADTVRTALAAGILRTTARVVELVRADDMPKADVLATARLAGIMGAKKTSELIPLCHQLALSSVDIHFGFTADAITIEATAKTKGPTGVEMEALTAVAVAGLTLHDMVKAIDPAAVLDGVRLLTKDGGKHGHWEREQSAFQPPTTSDTEPAHTPSGSPDPAAAQPVPGESASPRTDSTGPSTPGDEPPRHEHRHEGTPHEHGHGRPAPEPPAGTPEPDGSAESADEPPRAAVLVASTGTAAGTRLDTTGPVLVDWLRGRGFMVRGPLVYPDAEIANGLADALTGTPALVITTGGTGASPTDATPEATLAVLDRELPGVAEAIRRFGAEKFPLAALSRGAAGLVGRSVVINLPGSPGGVRDGIAVLEPLLEHLLAQVAGGGRHD</sequence>
<dbReference type="InterPro" id="IPR051920">
    <property type="entry name" value="MPT_Adenylyltrnsfr/MoaC-Rel"/>
</dbReference>
<dbReference type="InterPro" id="IPR047594">
    <property type="entry name" value="MoaC_bact/euk"/>
</dbReference>
<comment type="caution">
    <text evidence="9">The sequence shown here is derived from an EMBL/GenBank/DDBJ whole genome shotgun (WGS) entry which is preliminary data.</text>
</comment>
<feature type="compositionally biased region" description="Polar residues" evidence="7">
    <location>
        <begin position="198"/>
        <end position="207"/>
    </location>
</feature>
<dbReference type="PANTHER" id="PTHR43764:SF1">
    <property type="entry name" value="MOLYBDOPTERIN MOLYBDOTRANSFERASE"/>
    <property type="match status" value="1"/>
</dbReference>
<dbReference type="AlphaFoldDB" id="A0A7K0DUL0"/>
<evidence type="ECO:0000256" key="4">
    <source>
        <dbReference type="ARBA" id="ARBA00023150"/>
    </source>
</evidence>
<dbReference type="SUPFAM" id="SSF55040">
    <property type="entry name" value="Molybdenum cofactor biosynthesis protein C, MoaC"/>
    <property type="match status" value="1"/>
</dbReference>
<feature type="region of interest" description="Disordered" evidence="7">
    <location>
        <begin position="154"/>
        <end position="253"/>
    </location>
</feature>
<gene>
    <name evidence="6" type="primary">moaC</name>
    <name evidence="9" type="ORF">NRB56_50500</name>
</gene>
<dbReference type="InterPro" id="IPR036425">
    <property type="entry name" value="MoaB/Mog-like_dom_sf"/>
</dbReference>
<feature type="binding site" evidence="6">
    <location>
        <begin position="81"/>
        <end position="83"/>
    </location>
    <ligand>
        <name>substrate</name>
    </ligand>
</feature>
<dbReference type="PANTHER" id="PTHR43764">
    <property type="entry name" value="MOLYBDENUM COFACTOR BIOSYNTHESIS"/>
    <property type="match status" value="1"/>
</dbReference>
<comment type="catalytic activity">
    <reaction evidence="1 6">
        <text>(8S)-3',8-cyclo-7,8-dihydroguanosine 5'-triphosphate = cyclic pyranopterin phosphate + diphosphate</text>
        <dbReference type="Rhea" id="RHEA:49580"/>
        <dbReference type="ChEBI" id="CHEBI:33019"/>
        <dbReference type="ChEBI" id="CHEBI:59648"/>
        <dbReference type="ChEBI" id="CHEBI:131766"/>
        <dbReference type="EC" id="4.6.1.17"/>
    </reaction>
</comment>
<evidence type="ECO:0000256" key="3">
    <source>
        <dbReference type="ARBA" id="ARBA00012575"/>
    </source>
</evidence>
<dbReference type="PROSITE" id="PS01078">
    <property type="entry name" value="MOCF_BIOSYNTHESIS_1"/>
    <property type="match status" value="1"/>
</dbReference>
<dbReference type="GO" id="GO:0006777">
    <property type="term" value="P:Mo-molybdopterin cofactor biosynthetic process"/>
    <property type="evidence" value="ECO:0007669"/>
    <property type="project" value="UniProtKB-UniRule"/>
</dbReference>
<comment type="similarity">
    <text evidence="6">Belongs to the MoaC family.</text>
</comment>
<dbReference type="InterPro" id="IPR036522">
    <property type="entry name" value="MoaC_sf"/>
</dbReference>
<feature type="compositionally biased region" description="Basic and acidic residues" evidence="7">
    <location>
        <begin position="154"/>
        <end position="163"/>
    </location>
</feature>
<organism evidence="9 10">
    <name type="scientific">Nocardia aurantia</name>
    <dbReference type="NCBI Taxonomy" id="2585199"/>
    <lineage>
        <taxon>Bacteria</taxon>
        <taxon>Bacillati</taxon>
        <taxon>Actinomycetota</taxon>
        <taxon>Actinomycetes</taxon>
        <taxon>Mycobacteriales</taxon>
        <taxon>Nocardiaceae</taxon>
        <taxon>Nocardia</taxon>
    </lineage>
</organism>
<comment type="pathway">
    <text evidence="2 6">Cofactor biosynthesis; molybdopterin biosynthesis.</text>
</comment>
<dbReference type="Pfam" id="PF01967">
    <property type="entry name" value="MoaC"/>
    <property type="match status" value="1"/>
</dbReference>
<feature type="domain" description="MoaB/Mog" evidence="8">
    <location>
        <begin position="257"/>
        <end position="398"/>
    </location>
</feature>
<keyword evidence="10" id="KW-1185">Reference proteome</keyword>
<dbReference type="NCBIfam" id="NF002947">
    <property type="entry name" value="PRK03604.1"/>
    <property type="match status" value="1"/>
</dbReference>
<evidence type="ECO:0000313" key="10">
    <source>
        <dbReference type="Proteomes" id="UP000431401"/>
    </source>
</evidence>
<feature type="binding site" evidence="6">
    <location>
        <begin position="117"/>
        <end position="118"/>
    </location>
    <ligand>
        <name>substrate</name>
    </ligand>
</feature>
<dbReference type="SUPFAM" id="SSF53218">
    <property type="entry name" value="Molybdenum cofactor biosynthesis proteins"/>
    <property type="match status" value="1"/>
</dbReference>
<dbReference type="RefSeq" id="WP_153346346.1">
    <property type="nucleotide sequence ID" value="NZ_WEGI01000011.1"/>
</dbReference>
<accession>A0A7K0DUL0</accession>
<keyword evidence="4 6" id="KW-0501">Molybdenum cofactor biosynthesis</keyword>
<comment type="function">
    <text evidence="6">Catalyzes the conversion of (8S)-3',8-cyclo-7,8-dihydroguanosine 5'-triphosphate to cyclic pyranopterin monophosphate (cPMP).</text>
</comment>